<dbReference type="Proteomes" id="UP000886043">
    <property type="component" value="Unassembled WGS sequence"/>
</dbReference>
<accession>A0A7C3CY20</accession>
<feature type="region of interest" description="Disordered" evidence="2">
    <location>
        <begin position="180"/>
        <end position="221"/>
    </location>
</feature>
<dbReference type="AlphaFoldDB" id="A0A7C3CY20"/>
<keyword evidence="1" id="KW-0175">Coiled coil</keyword>
<reference evidence="3" key="1">
    <citation type="journal article" date="2020" name="mSystems">
        <title>Genome- and Community-Level Interaction Insights into Carbon Utilization and Element Cycling Functions of Hydrothermarchaeota in Hydrothermal Sediment.</title>
        <authorList>
            <person name="Zhou Z."/>
            <person name="Liu Y."/>
            <person name="Xu W."/>
            <person name="Pan J."/>
            <person name="Luo Z.H."/>
            <person name="Li M."/>
        </authorList>
    </citation>
    <scope>NUCLEOTIDE SEQUENCE [LARGE SCALE GENOMIC DNA]</scope>
    <source>
        <strain evidence="3">HyVt-483</strain>
    </source>
</reference>
<dbReference type="EMBL" id="DRMH01000064">
    <property type="protein sequence ID" value="HFC97788.1"/>
    <property type="molecule type" value="Genomic_DNA"/>
</dbReference>
<proteinExistence type="predicted"/>
<evidence type="ECO:0000313" key="3">
    <source>
        <dbReference type="EMBL" id="HFC97788.1"/>
    </source>
</evidence>
<name>A0A7C3CY20_9BACT</name>
<evidence type="ECO:0000256" key="2">
    <source>
        <dbReference type="SAM" id="MobiDB-lite"/>
    </source>
</evidence>
<comment type="caution">
    <text evidence="3">The sequence shown here is derived from an EMBL/GenBank/DDBJ whole genome shotgun (WGS) entry which is preliminary data.</text>
</comment>
<feature type="compositionally biased region" description="Basic and acidic residues" evidence="2">
    <location>
        <begin position="195"/>
        <end position="212"/>
    </location>
</feature>
<gene>
    <name evidence="3" type="ORF">ENJ40_04950</name>
</gene>
<sequence>MEEKDKEQQELELELEVEKALDEIFKTAKPTELKEEEIEGYSLLEPIIEEGEESFRHLLEELVGEILTIEWEIIPEIAEKAIEKCKKLQQFKLDVPNQRLLKILETILVEVKTPERVTAPKLDLLKKAGDLLYKHNFEQREVGEEVAELEKALKTLEEEAAAPEKEAELPELELELELEEPAREEAPPAPPEVEVPVKEEKPPERPIPERPIPEPPVRAPAEPAAEVPDLTRQFLQEYERWVAVEELARLGRKKALRKLILKAKNECREILLRMDPSLEKVLAQKEEEIRNFIAEKEKRPRVPVIREALWCKTPTRVLIIPLEEVAFAGEILSHWRSSLMEGVFPLKLLKGRGLWARFFGKVAPKLQGPLAEKSERELQQMVFKTNKPLTSEKKLILLWKEDQSLALLAEDFRVISLDPDLEWGPAEPPFLGKTLLDNTEAYLFSLNQKG</sequence>
<feature type="coiled-coil region" evidence="1">
    <location>
        <begin position="139"/>
        <end position="166"/>
    </location>
</feature>
<protein>
    <submittedName>
        <fullName evidence="3">Uncharacterized protein</fullName>
    </submittedName>
</protein>
<organism evidence="3">
    <name type="scientific">Thermosulfurimonas dismutans</name>
    <dbReference type="NCBI Taxonomy" id="999894"/>
    <lineage>
        <taxon>Bacteria</taxon>
        <taxon>Pseudomonadati</taxon>
        <taxon>Thermodesulfobacteriota</taxon>
        <taxon>Thermodesulfobacteria</taxon>
        <taxon>Thermodesulfobacteriales</taxon>
        <taxon>Thermodesulfobacteriaceae</taxon>
        <taxon>Thermosulfurimonas</taxon>
    </lineage>
</organism>
<evidence type="ECO:0000256" key="1">
    <source>
        <dbReference type="SAM" id="Coils"/>
    </source>
</evidence>